<dbReference type="EMBL" id="CP097253">
    <property type="protein sequence ID" value="UUR08393.1"/>
    <property type="molecule type" value="Genomic_DNA"/>
</dbReference>
<sequence>MPFRLFIAVAVALFAGSPAVAAWHEARTKHFIIYSEQRPAELKSYAERLERFDAAVRKVRGYADPPLTDGARLTIFDLPSVAAVRKLLPRQMNAAGFYIPRASGAVAFVSRKDLAAGQTLDSDQLLQHEYTHHLMLTDPNSPLAAWLVEGTAEFFGTAVVEKNGNVKIGFPPQGRQTTILRDLGFSAGDLLSGARARTDMERSSIYAKGWLLTHYLAFNQARSGQLSRYLDGLARGEPAATAAQTAFGDLKQLDREIDLYATKTFPALEVPAGAPEAVAIRPLTPGESAILPVRIRVDRGLRPADVEGVAAQAREIAGSHPEDPAVQAALAEVELSARRYWPAITAADKALARDPKNIGAMITKGRALLDEARGKGGSADYTEVRRWLIRANRADTENAEPLYLFYQSFVVAGQKPTPDAIKGLYYAHLLAPHDMGLRFNVVRQRLTDGEIPAALRSFAPIVANPHIDIEKRPKLLEALQKMQARDAAGALAAIEEDYRAGRGRSTD</sequence>
<dbReference type="RefSeq" id="WP_249504170.1">
    <property type="nucleotide sequence ID" value="NZ_CP097253.1"/>
</dbReference>
<gene>
    <name evidence="2" type="ORF">M1K48_01735</name>
</gene>
<name>A0ABY5MVW3_9SPHN</name>
<feature type="chain" id="PRO_5045975465" description="DUF1570 domain-containing protein" evidence="1">
    <location>
        <begin position="22"/>
        <end position="507"/>
    </location>
</feature>
<keyword evidence="3" id="KW-1185">Reference proteome</keyword>
<organism evidence="2 3">
    <name type="scientific">Sphingomonas glaciei</name>
    <dbReference type="NCBI Taxonomy" id="2938948"/>
    <lineage>
        <taxon>Bacteria</taxon>
        <taxon>Pseudomonadati</taxon>
        <taxon>Pseudomonadota</taxon>
        <taxon>Alphaproteobacteria</taxon>
        <taxon>Sphingomonadales</taxon>
        <taxon>Sphingomonadaceae</taxon>
        <taxon>Sphingomonas</taxon>
    </lineage>
</organism>
<accession>A0ABY5MVW3</accession>
<proteinExistence type="predicted"/>
<dbReference type="Proteomes" id="UP000831921">
    <property type="component" value="Chromosome"/>
</dbReference>
<keyword evidence="1" id="KW-0732">Signal</keyword>
<protein>
    <recommendedName>
        <fullName evidence="4">DUF1570 domain-containing protein</fullName>
    </recommendedName>
</protein>
<evidence type="ECO:0000313" key="2">
    <source>
        <dbReference type="EMBL" id="UUR08393.1"/>
    </source>
</evidence>
<feature type="signal peptide" evidence="1">
    <location>
        <begin position="1"/>
        <end position="21"/>
    </location>
</feature>
<evidence type="ECO:0008006" key="4">
    <source>
        <dbReference type="Google" id="ProtNLM"/>
    </source>
</evidence>
<evidence type="ECO:0000313" key="3">
    <source>
        <dbReference type="Proteomes" id="UP000831921"/>
    </source>
</evidence>
<reference evidence="2 3" key="1">
    <citation type="submission" date="2022-05" db="EMBL/GenBank/DDBJ databases">
        <title>S8-45 Sphingomonas ultraviolaceadurans.</title>
        <authorList>
            <person name="Liu Y."/>
        </authorList>
    </citation>
    <scope>NUCLEOTIDE SEQUENCE [LARGE SCALE GENOMIC DNA]</scope>
    <source>
        <strain evidence="2 3">S8-45</strain>
    </source>
</reference>
<dbReference type="Gene3D" id="1.25.40.10">
    <property type="entry name" value="Tetratricopeptide repeat domain"/>
    <property type="match status" value="1"/>
</dbReference>
<dbReference type="SUPFAM" id="SSF48452">
    <property type="entry name" value="TPR-like"/>
    <property type="match status" value="1"/>
</dbReference>
<dbReference type="InterPro" id="IPR011990">
    <property type="entry name" value="TPR-like_helical_dom_sf"/>
</dbReference>
<evidence type="ECO:0000256" key="1">
    <source>
        <dbReference type="SAM" id="SignalP"/>
    </source>
</evidence>